<evidence type="ECO:0000256" key="3">
    <source>
        <dbReference type="ARBA" id="ARBA00022598"/>
    </source>
</evidence>
<dbReference type="Gene3D" id="3.40.50.620">
    <property type="entry name" value="HUPs"/>
    <property type="match status" value="1"/>
</dbReference>
<dbReference type="PANTHER" id="PTHR21299">
    <property type="entry name" value="CYTIDYLATE KINASE/PANTOATE-BETA-ALANINE LIGASE"/>
    <property type="match status" value="1"/>
</dbReference>
<feature type="binding site" evidence="8">
    <location>
        <position position="153"/>
    </location>
    <ligand>
        <name>(R)-pantoate</name>
        <dbReference type="ChEBI" id="CHEBI:15980"/>
    </ligand>
</feature>
<feature type="binding site" evidence="8">
    <location>
        <position position="61"/>
    </location>
    <ligand>
        <name>beta-alanine</name>
        <dbReference type="ChEBI" id="CHEBI:57966"/>
    </ligand>
</feature>
<evidence type="ECO:0000313" key="9">
    <source>
        <dbReference type="EMBL" id="MFC3075627.1"/>
    </source>
</evidence>
<dbReference type="Gene3D" id="3.30.1300.10">
    <property type="entry name" value="Pantoate-beta-alanine ligase, C-terminal domain"/>
    <property type="match status" value="1"/>
</dbReference>
<dbReference type="RefSeq" id="WP_257317854.1">
    <property type="nucleotide sequence ID" value="NZ_JANFDG010000034.1"/>
</dbReference>
<comment type="miscellaneous">
    <text evidence="8">The reaction proceeds by a bi uni uni bi ping pong mechanism.</text>
</comment>
<dbReference type="GO" id="GO:0004592">
    <property type="term" value="F:pantoate-beta-alanine ligase activity"/>
    <property type="evidence" value="ECO:0007669"/>
    <property type="project" value="UniProtKB-EC"/>
</dbReference>
<dbReference type="InterPro" id="IPR014729">
    <property type="entry name" value="Rossmann-like_a/b/a_fold"/>
</dbReference>
<dbReference type="HAMAP" id="MF_00158">
    <property type="entry name" value="PanC"/>
    <property type="match status" value="1"/>
</dbReference>
<dbReference type="Proteomes" id="UP001595377">
    <property type="component" value="Unassembled WGS sequence"/>
</dbReference>
<evidence type="ECO:0000256" key="4">
    <source>
        <dbReference type="ARBA" id="ARBA00022655"/>
    </source>
</evidence>
<comment type="caution">
    <text evidence="9">The sequence shown here is derived from an EMBL/GenBank/DDBJ whole genome shotgun (WGS) entry which is preliminary data.</text>
</comment>
<keyword evidence="4 8" id="KW-0566">Pantothenate biosynthesis</keyword>
<dbReference type="NCBIfam" id="TIGR00018">
    <property type="entry name" value="panC"/>
    <property type="match status" value="1"/>
</dbReference>
<dbReference type="InterPro" id="IPR042176">
    <property type="entry name" value="Pantoate_ligase_C"/>
</dbReference>
<keyword evidence="3 8" id="KW-0436">Ligase</keyword>
<dbReference type="CDD" id="cd00560">
    <property type="entry name" value="PanC"/>
    <property type="match status" value="1"/>
</dbReference>
<feature type="binding site" evidence="8">
    <location>
        <begin position="147"/>
        <end position="150"/>
    </location>
    <ligand>
        <name>ATP</name>
        <dbReference type="ChEBI" id="CHEBI:30616"/>
    </ligand>
</feature>
<feature type="active site" description="Proton donor" evidence="8">
    <location>
        <position position="37"/>
    </location>
</feature>
<name>A0ABV7DKY0_9HYPH</name>
<feature type="binding site" evidence="8">
    <location>
        <position position="176"/>
    </location>
    <ligand>
        <name>ATP</name>
        <dbReference type="ChEBI" id="CHEBI:30616"/>
    </ligand>
</feature>
<organism evidence="9 10">
    <name type="scientific">Shinella pollutisoli</name>
    <dbReference type="NCBI Taxonomy" id="2250594"/>
    <lineage>
        <taxon>Bacteria</taxon>
        <taxon>Pseudomonadati</taxon>
        <taxon>Pseudomonadota</taxon>
        <taxon>Alphaproteobacteria</taxon>
        <taxon>Hyphomicrobiales</taxon>
        <taxon>Rhizobiaceae</taxon>
        <taxon>Shinella</taxon>
    </lineage>
</organism>
<evidence type="ECO:0000256" key="2">
    <source>
        <dbReference type="ARBA" id="ARBA00009256"/>
    </source>
</evidence>
<comment type="pathway">
    <text evidence="1 8">Cofactor biosynthesis; (R)-pantothenate biosynthesis; (R)-pantothenate from (R)-pantoate and beta-alanine: step 1/1.</text>
</comment>
<feature type="binding site" evidence="8">
    <location>
        <begin position="30"/>
        <end position="37"/>
    </location>
    <ligand>
        <name>ATP</name>
        <dbReference type="ChEBI" id="CHEBI:30616"/>
    </ligand>
</feature>
<dbReference type="EC" id="6.3.2.1" evidence="8"/>
<proteinExistence type="inferred from homology"/>
<evidence type="ECO:0000313" key="10">
    <source>
        <dbReference type="Proteomes" id="UP001595377"/>
    </source>
</evidence>
<gene>
    <name evidence="8 9" type="primary">panC</name>
    <name evidence="9" type="ORF">ACFOHH_21130</name>
</gene>
<evidence type="ECO:0000256" key="8">
    <source>
        <dbReference type="HAMAP-Rule" id="MF_00158"/>
    </source>
</evidence>
<keyword evidence="5 8" id="KW-0547">Nucleotide-binding</keyword>
<feature type="binding site" evidence="8">
    <location>
        <begin position="184"/>
        <end position="187"/>
    </location>
    <ligand>
        <name>ATP</name>
        <dbReference type="ChEBI" id="CHEBI:30616"/>
    </ligand>
</feature>
<comment type="similarity">
    <text evidence="2 8">Belongs to the pantothenate synthetase family.</text>
</comment>
<evidence type="ECO:0000256" key="5">
    <source>
        <dbReference type="ARBA" id="ARBA00022741"/>
    </source>
</evidence>
<keyword evidence="10" id="KW-1185">Reference proteome</keyword>
<evidence type="ECO:0000256" key="7">
    <source>
        <dbReference type="ARBA" id="ARBA00048258"/>
    </source>
</evidence>
<feature type="binding site" evidence="8">
    <location>
        <position position="61"/>
    </location>
    <ligand>
        <name>(R)-pantoate</name>
        <dbReference type="ChEBI" id="CHEBI:15980"/>
    </ligand>
</feature>
<evidence type="ECO:0000256" key="6">
    <source>
        <dbReference type="ARBA" id="ARBA00022840"/>
    </source>
</evidence>
<protein>
    <recommendedName>
        <fullName evidence="8">Pantothenate synthetase</fullName>
        <shortName evidence="8">PS</shortName>
        <ecNumber evidence="8">6.3.2.1</ecNumber>
    </recommendedName>
    <alternativeName>
        <fullName evidence="8">Pantoate--beta-alanine ligase</fullName>
    </alternativeName>
    <alternativeName>
        <fullName evidence="8">Pantoate-activating enzyme</fullName>
    </alternativeName>
</protein>
<comment type="catalytic activity">
    <reaction evidence="7 8">
        <text>(R)-pantoate + beta-alanine + ATP = (R)-pantothenate + AMP + diphosphate + H(+)</text>
        <dbReference type="Rhea" id="RHEA:10912"/>
        <dbReference type="ChEBI" id="CHEBI:15378"/>
        <dbReference type="ChEBI" id="CHEBI:15980"/>
        <dbReference type="ChEBI" id="CHEBI:29032"/>
        <dbReference type="ChEBI" id="CHEBI:30616"/>
        <dbReference type="ChEBI" id="CHEBI:33019"/>
        <dbReference type="ChEBI" id="CHEBI:57966"/>
        <dbReference type="ChEBI" id="CHEBI:456215"/>
        <dbReference type="EC" id="6.3.2.1"/>
    </reaction>
</comment>
<reference evidence="10" key="1">
    <citation type="journal article" date="2019" name="Int. J. Syst. Evol. Microbiol.">
        <title>The Global Catalogue of Microorganisms (GCM) 10K type strain sequencing project: providing services to taxonomists for standard genome sequencing and annotation.</title>
        <authorList>
            <consortium name="The Broad Institute Genomics Platform"/>
            <consortium name="The Broad Institute Genome Sequencing Center for Infectious Disease"/>
            <person name="Wu L."/>
            <person name="Ma J."/>
        </authorList>
    </citation>
    <scope>NUCLEOTIDE SEQUENCE [LARGE SCALE GENOMIC DNA]</scope>
    <source>
        <strain evidence="10">KCTC 52677</strain>
    </source>
</reference>
<comment type="function">
    <text evidence="8">Catalyzes the condensation of pantoate with beta-alanine in an ATP-dependent reaction via a pantoyl-adenylate intermediate.</text>
</comment>
<comment type="subunit">
    <text evidence="8">Homodimer.</text>
</comment>
<keyword evidence="8" id="KW-0963">Cytoplasm</keyword>
<accession>A0ABV7DKY0</accession>
<evidence type="ECO:0000256" key="1">
    <source>
        <dbReference type="ARBA" id="ARBA00004990"/>
    </source>
</evidence>
<dbReference type="InterPro" id="IPR003721">
    <property type="entry name" value="Pantoate_ligase"/>
</dbReference>
<dbReference type="Pfam" id="PF02569">
    <property type="entry name" value="Pantoate_ligase"/>
    <property type="match status" value="1"/>
</dbReference>
<dbReference type="PANTHER" id="PTHR21299:SF1">
    <property type="entry name" value="PANTOATE--BETA-ALANINE LIGASE"/>
    <property type="match status" value="1"/>
</dbReference>
<dbReference type="EMBL" id="JBHRSP010000037">
    <property type="protein sequence ID" value="MFC3075627.1"/>
    <property type="molecule type" value="Genomic_DNA"/>
</dbReference>
<sequence>MQTFTTIADLRAALAPHRRAGRSIGLVPTMGYLHVGHMALARRARAENDVVVATIFVNPLQFGANEDLARYPRDLARDQAMLEAEGVDFLFAPTVADMYPRPMETVVDVPKLGSELEGAVRPGHFAGVATVVTKLFNIAQPDRAYFGEKDFQQLAIIRRMAGDLAQPVAVIGVPTVREADGLACSSRNVYLSAEERAAAVVVPRALEAAEALVAAGETDPKRLEAEVRAFIAREPLAAAEVVAVRDPETLAEVGQIGERPVLLLLFVRFGGTKLLDNRVIDPKILETAKGVQR</sequence>
<dbReference type="SUPFAM" id="SSF52374">
    <property type="entry name" value="Nucleotidylyl transferase"/>
    <property type="match status" value="1"/>
</dbReference>
<comment type="subcellular location">
    <subcellularLocation>
        <location evidence="8">Cytoplasm</location>
    </subcellularLocation>
</comment>
<keyword evidence="6 8" id="KW-0067">ATP-binding</keyword>